<evidence type="ECO:0000256" key="1">
    <source>
        <dbReference type="SAM" id="Phobius"/>
    </source>
</evidence>
<dbReference type="AlphaFoldDB" id="A0A4Q0YU71"/>
<dbReference type="Proteomes" id="UP000290287">
    <property type="component" value="Unassembled WGS sequence"/>
</dbReference>
<evidence type="ECO:0000313" key="3">
    <source>
        <dbReference type="Proteomes" id="UP000290287"/>
    </source>
</evidence>
<keyword evidence="1" id="KW-1133">Transmembrane helix</keyword>
<name>A0A4Q0YU71_9GAMM</name>
<dbReference type="EMBL" id="PEIB01000018">
    <property type="protein sequence ID" value="RXJ72561.1"/>
    <property type="molecule type" value="Genomic_DNA"/>
</dbReference>
<keyword evidence="1" id="KW-0812">Transmembrane</keyword>
<proteinExistence type="predicted"/>
<gene>
    <name evidence="2" type="ORF">CS022_14715</name>
</gene>
<reference evidence="2 3" key="1">
    <citation type="submission" date="2017-10" db="EMBL/GenBank/DDBJ databases">
        <title>Nyctiphanis sp. nov., isolated from the stomach of the euphausiid Nyctiphanes simplex (Hansen, 1911) in the Gulf of California.</title>
        <authorList>
            <person name="Gomez-Gil B."/>
            <person name="Aguilar-Mendez M."/>
            <person name="Lopez-Cortes A."/>
            <person name="Gomez-Gutierrez J."/>
            <person name="Roque A."/>
            <person name="Lang E."/>
            <person name="Gonzalez-Castillo A."/>
        </authorList>
    </citation>
    <scope>NUCLEOTIDE SEQUENCE [LARGE SCALE GENOMIC DNA]</scope>
    <source>
        <strain evidence="2 3">CAIM 600</strain>
    </source>
</reference>
<feature type="transmembrane region" description="Helical" evidence="1">
    <location>
        <begin position="7"/>
        <end position="25"/>
    </location>
</feature>
<protein>
    <submittedName>
        <fullName evidence="2">Uncharacterized protein</fullName>
    </submittedName>
</protein>
<evidence type="ECO:0000313" key="2">
    <source>
        <dbReference type="EMBL" id="RXJ72561.1"/>
    </source>
</evidence>
<organism evidence="2 3">
    <name type="scientific">Veronia nyctiphanis</name>
    <dbReference type="NCBI Taxonomy" id="1278244"/>
    <lineage>
        <taxon>Bacteria</taxon>
        <taxon>Pseudomonadati</taxon>
        <taxon>Pseudomonadota</taxon>
        <taxon>Gammaproteobacteria</taxon>
        <taxon>Vibrionales</taxon>
        <taxon>Vibrionaceae</taxon>
        <taxon>Veronia</taxon>
    </lineage>
</organism>
<sequence>MLTKRKEFGYVLLLLVVSVFLYILFVKKIEVVAPGTGLTGIKESNVNLKAPESSYIVEIVSSQGTEIRTGEPLLRYRNMADEYQLDQITQELNIDKRIFQELEDERCFLLSDRFSDSKIEQLKRGCSGDETSYGAGGSIFSASTKIICKRKNTCLIWRLNARKKQKSYLISERY</sequence>
<comment type="caution">
    <text evidence="2">The sequence shown here is derived from an EMBL/GenBank/DDBJ whole genome shotgun (WGS) entry which is preliminary data.</text>
</comment>
<accession>A0A4Q0YU71</accession>
<dbReference type="RefSeq" id="WP_129122911.1">
    <property type="nucleotide sequence ID" value="NZ_PEIB01000018.1"/>
</dbReference>
<keyword evidence="3" id="KW-1185">Reference proteome</keyword>
<keyword evidence="1" id="KW-0472">Membrane</keyword>